<reference evidence="3" key="1">
    <citation type="journal article" date="2011" name="MBio">
        <title>Novel metabolic attributes of the genus Cyanothece, comprising a group of unicellular nitrogen-fixing Cyanobacteria.</title>
        <authorList>
            <person name="Bandyopadhyay A."/>
            <person name="Elvitigala T."/>
            <person name="Welsh E."/>
            <person name="Stockel J."/>
            <person name="Liberton M."/>
            <person name="Min H."/>
            <person name="Sherman L.A."/>
            <person name="Pakrasi H.B."/>
        </authorList>
    </citation>
    <scope>NUCLEOTIDE SEQUENCE [LARGE SCALE GENOMIC DNA]</scope>
    <source>
        <strain evidence="3">PCC 8801</strain>
    </source>
</reference>
<name>B7JUS1_RIPO1</name>
<dbReference type="Proteomes" id="UP000008204">
    <property type="component" value="Chromosome"/>
</dbReference>
<dbReference type="Pfam" id="PF13424">
    <property type="entry name" value="TPR_12"/>
    <property type="match status" value="1"/>
</dbReference>
<keyword evidence="3" id="KW-1185">Reference proteome</keyword>
<keyword evidence="1" id="KW-0802">TPR repeat</keyword>
<evidence type="ECO:0008006" key="4">
    <source>
        <dbReference type="Google" id="ProtNLM"/>
    </source>
</evidence>
<dbReference type="HOGENOM" id="CLU_065971_0_0_3"/>
<dbReference type="eggNOG" id="COG0457">
    <property type="taxonomic scope" value="Bacteria"/>
</dbReference>
<feature type="repeat" description="TPR" evidence="1">
    <location>
        <begin position="268"/>
        <end position="301"/>
    </location>
</feature>
<evidence type="ECO:0000313" key="3">
    <source>
        <dbReference type="Proteomes" id="UP000008204"/>
    </source>
</evidence>
<dbReference type="PROSITE" id="PS50005">
    <property type="entry name" value="TPR"/>
    <property type="match status" value="1"/>
</dbReference>
<dbReference type="RefSeq" id="WP_012594888.1">
    <property type="nucleotide sequence ID" value="NC_011726.1"/>
</dbReference>
<accession>B7JUS1</accession>
<evidence type="ECO:0000256" key="1">
    <source>
        <dbReference type="PROSITE-ProRule" id="PRU00339"/>
    </source>
</evidence>
<dbReference type="InterPro" id="IPR019734">
    <property type="entry name" value="TPR_rpt"/>
</dbReference>
<evidence type="ECO:0000313" key="2">
    <source>
        <dbReference type="EMBL" id="ACK65615.1"/>
    </source>
</evidence>
<organism evidence="2 3">
    <name type="scientific">Rippkaea orientalis (strain PCC 8801 / RF-1)</name>
    <name type="common">Cyanothece sp. (strain PCC 8801)</name>
    <dbReference type="NCBI Taxonomy" id="41431"/>
    <lineage>
        <taxon>Bacteria</taxon>
        <taxon>Bacillati</taxon>
        <taxon>Cyanobacteriota</taxon>
        <taxon>Cyanophyceae</taxon>
        <taxon>Oscillatoriophycideae</taxon>
        <taxon>Chroococcales</taxon>
        <taxon>Aphanothecaceae</taxon>
        <taxon>Rippkaea</taxon>
        <taxon>Rippkaea orientalis</taxon>
    </lineage>
</organism>
<sequence length="359" mass="39509">MKLNKPLILTGFFLSFLCLILPQSSVSQSTGVNLLIKINGDVKIKREKWKGFQKATVGALLSPNDLLQVGNNASATLLCSNTQKWQATSSKQFRVSEGCPRGLVSRSRNTTRSATRGDNEKIPYIISPRNTTILTNRPLLQWNKVPGATRYTVKLEGSGLDWQTETTNTEILYPGEPILQPGGYYRLVVTTEDPKVSSKDEQGANLSFNILDKAKVESINAEVAKIKQQELTPEAEKLAIAYLYETSGLKADAITILSELVAQKTQTMAGYKLLGDLYLQVGLNKQAKEAYLQSLELAEKSGDLEGQAESQFGLGEANYGLTGKDKALECLKKAQQSYLALGDESKVQEVENRIKQINK</sequence>
<protein>
    <recommendedName>
        <fullName evidence="4">Tetratricopeptide repeat protein</fullName>
    </recommendedName>
</protein>
<dbReference type="Gene3D" id="1.25.40.10">
    <property type="entry name" value="Tetratricopeptide repeat domain"/>
    <property type="match status" value="1"/>
</dbReference>
<dbReference type="EMBL" id="CP001287">
    <property type="protein sequence ID" value="ACK65615.1"/>
    <property type="molecule type" value="Genomic_DNA"/>
</dbReference>
<dbReference type="InterPro" id="IPR011990">
    <property type="entry name" value="TPR-like_helical_dom_sf"/>
</dbReference>
<dbReference type="OrthoDB" id="459662at2"/>
<dbReference type="STRING" id="41431.PCC8801_1563"/>
<proteinExistence type="predicted"/>
<gene>
    <name evidence="2" type="ordered locus">PCC8801_1563</name>
</gene>
<dbReference type="KEGG" id="cyp:PCC8801_1563"/>
<dbReference type="AlphaFoldDB" id="B7JUS1"/>
<dbReference type="SUPFAM" id="SSF48452">
    <property type="entry name" value="TPR-like"/>
    <property type="match status" value="1"/>
</dbReference>